<accession>A0AAV9GKX0</accession>
<gene>
    <name evidence="3" type="ORF">QBC34DRAFT_408614</name>
</gene>
<dbReference type="EMBL" id="MU865946">
    <property type="protein sequence ID" value="KAK4447973.1"/>
    <property type="molecule type" value="Genomic_DNA"/>
</dbReference>
<evidence type="ECO:0000256" key="1">
    <source>
        <dbReference type="SAM" id="MobiDB-lite"/>
    </source>
</evidence>
<keyword evidence="2" id="KW-1133">Transmembrane helix</keyword>
<proteinExistence type="predicted"/>
<keyword evidence="2" id="KW-0812">Transmembrane</keyword>
<evidence type="ECO:0000313" key="4">
    <source>
        <dbReference type="Proteomes" id="UP001321760"/>
    </source>
</evidence>
<feature type="transmembrane region" description="Helical" evidence="2">
    <location>
        <begin position="524"/>
        <end position="545"/>
    </location>
</feature>
<keyword evidence="2" id="KW-0472">Membrane</keyword>
<feature type="transmembrane region" description="Helical" evidence="2">
    <location>
        <begin position="694"/>
        <end position="717"/>
    </location>
</feature>
<feature type="compositionally biased region" description="Low complexity" evidence="1">
    <location>
        <begin position="1"/>
        <end position="17"/>
    </location>
</feature>
<dbReference type="Pfam" id="PF11915">
    <property type="entry name" value="DUF3433"/>
    <property type="match status" value="2"/>
</dbReference>
<feature type="transmembrane region" description="Helical" evidence="2">
    <location>
        <begin position="405"/>
        <end position="426"/>
    </location>
</feature>
<evidence type="ECO:0000313" key="3">
    <source>
        <dbReference type="EMBL" id="KAK4447973.1"/>
    </source>
</evidence>
<name>A0AAV9GKX0_9PEZI</name>
<dbReference type="PANTHER" id="PTHR37544:SF3">
    <property type="entry name" value="SPRAY"/>
    <property type="match status" value="1"/>
</dbReference>
<feature type="transmembrane region" description="Helical" evidence="2">
    <location>
        <begin position="475"/>
        <end position="494"/>
    </location>
</feature>
<feature type="transmembrane region" description="Helical" evidence="2">
    <location>
        <begin position="647"/>
        <end position="674"/>
    </location>
</feature>
<keyword evidence="4" id="KW-1185">Reference proteome</keyword>
<organism evidence="3 4">
    <name type="scientific">Podospora aff. communis PSN243</name>
    <dbReference type="NCBI Taxonomy" id="3040156"/>
    <lineage>
        <taxon>Eukaryota</taxon>
        <taxon>Fungi</taxon>
        <taxon>Dikarya</taxon>
        <taxon>Ascomycota</taxon>
        <taxon>Pezizomycotina</taxon>
        <taxon>Sordariomycetes</taxon>
        <taxon>Sordariomycetidae</taxon>
        <taxon>Sordariales</taxon>
        <taxon>Podosporaceae</taxon>
        <taxon>Podospora</taxon>
    </lineage>
</organism>
<reference evidence="3" key="1">
    <citation type="journal article" date="2023" name="Mol. Phylogenet. Evol.">
        <title>Genome-scale phylogeny and comparative genomics of the fungal order Sordariales.</title>
        <authorList>
            <person name="Hensen N."/>
            <person name="Bonometti L."/>
            <person name="Westerberg I."/>
            <person name="Brannstrom I.O."/>
            <person name="Guillou S."/>
            <person name="Cros-Aarteil S."/>
            <person name="Calhoun S."/>
            <person name="Haridas S."/>
            <person name="Kuo A."/>
            <person name="Mondo S."/>
            <person name="Pangilinan J."/>
            <person name="Riley R."/>
            <person name="LaButti K."/>
            <person name="Andreopoulos B."/>
            <person name="Lipzen A."/>
            <person name="Chen C."/>
            <person name="Yan M."/>
            <person name="Daum C."/>
            <person name="Ng V."/>
            <person name="Clum A."/>
            <person name="Steindorff A."/>
            <person name="Ohm R.A."/>
            <person name="Martin F."/>
            <person name="Silar P."/>
            <person name="Natvig D.O."/>
            <person name="Lalanne C."/>
            <person name="Gautier V."/>
            <person name="Ament-Velasquez S.L."/>
            <person name="Kruys A."/>
            <person name="Hutchinson M.I."/>
            <person name="Powell A.J."/>
            <person name="Barry K."/>
            <person name="Miller A.N."/>
            <person name="Grigoriev I.V."/>
            <person name="Debuchy R."/>
            <person name="Gladieux P."/>
            <person name="Hiltunen Thoren M."/>
            <person name="Johannesson H."/>
        </authorList>
    </citation>
    <scope>NUCLEOTIDE SEQUENCE</scope>
    <source>
        <strain evidence="3">PSN243</strain>
    </source>
</reference>
<feature type="compositionally biased region" description="Polar residues" evidence="1">
    <location>
        <begin position="73"/>
        <end position="84"/>
    </location>
</feature>
<dbReference type="PANTHER" id="PTHR37544">
    <property type="entry name" value="SPRAY-RELATED"/>
    <property type="match status" value="1"/>
</dbReference>
<dbReference type="AlphaFoldDB" id="A0AAV9GKX0"/>
<evidence type="ECO:0008006" key="5">
    <source>
        <dbReference type="Google" id="ProtNLM"/>
    </source>
</evidence>
<evidence type="ECO:0000256" key="2">
    <source>
        <dbReference type="SAM" id="Phobius"/>
    </source>
</evidence>
<feature type="transmembrane region" description="Helical" evidence="2">
    <location>
        <begin position="755"/>
        <end position="776"/>
    </location>
</feature>
<feature type="transmembrane region" description="Helical" evidence="2">
    <location>
        <begin position="796"/>
        <end position="815"/>
    </location>
</feature>
<protein>
    <recommendedName>
        <fullName evidence="5">Zonadhesin</fullName>
    </recommendedName>
</protein>
<reference evidence="3" key="2">
    <citation type="submission" date="2023-05" db="EMBL/GenBank/DDBJ databases">
        <authorList>
            <consortium name="Lawrence Berkeley National Laboratory"/>
            <person name="Steindorff A."/>
            <person name="Hensen N."/>
            <person name="Bonometti L."/>
            <person name="Westerberg I."/>
            <person name="Brannstrom I.O."/>
            <person name="Guillou S."/>
            <person name="Cros-Aarteil S."/>
            <person name="Calhoun S."/>
            <person name="Haridas S."/>
            <person name="Kuo A."/>
            <person name="Mondo S."/>
            <person name="Pangilinan J."/>
            <person name="Riley R."/>
            <person name="Labutti K."/>
            <person name="Andreopoulos B."/>
            <person name="Lipzen A."/>
            <person name="Chen C."/>
            <person name="Yanf M."/>
            <person name="Daum C."/>
            <person name="Ng V."/>
            <person name="Clum A."/>
            <person name="Ohm R."/>
            <person name="Martin F."/>
            <person name="Silar P."/>
            <person name="Natvig D."/>
            <person name="Lalanne C."/>
            <person name="Gautier V."/>
            <person name="Ament-Velasquez S.L."/>
            <person name="Kruys A."/>
            <person name="Hutchinson M.I."/>
            <person name="Powell A.J."/>
            <person name="Barry K."/>
            <person name="Miller A.N."/>
            <person name="Grigoriev I.V."/>
            <person name="Debuchy R."/>
            <person name="Gladieux P."/>
            <person name="Thoren M.H."/>
            <person name="Johannesson H."/>
        </authorList>
    </citation>
    <scope>NUCLEOTIDE SEQUENCE</scope>
    <source>
        <strain evidence="3">PSN243</strain>
    </source>
</reference>
<feature type="region of interest" description="Disordered" evidence="1">
    <location>
        <begin position="1"/>
        <end position="90"/>
    </location>
</feature>
<dbReference type="Proteomes" id="UP001321760">
    <property type="component" value="Unassembled WGS sequence"/>
</dbReference>
<sequence length="904" mass="95628">MPTTPTPATLATVSTPAITSSTKSVKRPQEPTFDFEESYPNGPEIPPAPSPGGRTTTRTMVNVTSTRSDDVGQPSSAFAGTGPTTIDPLPVTTTNDIQATTNDIFWAKTATAEIPMKTESEIVSGTTTTVQITSVISFSPLTTTNAVGNTIVTSPPPETVVVTETGIVGGFARPIVRPDDGLTGETRTVTASQDGRPVTVVIVSTPGQPTTATVTTILGGTLVTTTPPPETIVRTLENDVVITTTSTPTPSVFTSGGVATTMVLTTTPGRVVTTDVATTINGTPTILQTVITVTPTPVIPAQVITASMRTTINGTPTTVPTVMTIPMTVITTDIATTINGTPTTMRTTMTTPVRTITTSVSTTINGTPTTVSTTITLEPAPTDHPSEDGRDEGLRVLPGFTPAQYFAVTYLPTILAACLAVPFGIISSSVRLMQPFHALATRHGGGRGPDTLTLDFGGMQSVVAPFAQALRGEPLPLLASLCAWLSALLAPLAAEAIGFKIHGSCTHLNIAGCGITPGVSPGPAYALVALLATMLVLLMLTSFMLHRWETGVHADPWTLVTTASMSHSEALRAWFQGELESDSDLGERFKEGRFQLAIFDASAGPEGERDEWAGSCYEYGIVPVTLYIAAASAASLRKPSKGRHIPFIALTYISRAIFLAVLIGLIVLLGYYFQLKEVTAFELFMDSQGFGVKFLFALIGTIVALFWHAFFEGLAAVGPFARMAKRPCRPEQSVLLSPWTTNVISGAAAAFKQRYGLLLVAAVMAGIAEILLPSLLANVPFALTQTYTGWVASTSASLAVLSVMAAVLMGSLLFSRWPHMPVDPRTVAGAIYYFSRSSRMRADLCGSRVALMNETTRNEEVKALGRRYVYELHDGAEGSGPRMLVELEKVDDVDGGYWDNRGNV</sequence>
<comment type="caution">
    <text evidence="3">The sequence shown here is derived from an EMBL/GenBank/DDBJ whole genome shotgun (WGS) entry which is preliminary data.</text>
</comment>
<feature type="compositionally biased region" description="Low complexity" evidence="1">
    <location>
        <begin position="54"/>
        <end position="66"/>
    </location>
</feature>
<dbReference type="InterPro" id="IPR021840">
    <property type="entry name" value="DUF3433"/>
</dbReference>